<dbReference type="InterPro" id="IPR000595">
    <property type="entry name" value="cNMP-bd_dom"/>
</dbReference>
<dbReference type="InterPro" id="IPR014710">
    <property type="entry name" value="RmlC-like_jellyroll"/>
</dbReference>
<dbReference type="RefSeq" id="WP_105299740.1">
    <property type="nucleotide sequence ID" value="NZ_CAURUR010000004.1"/>
</dbReference>
<keyword evidence="1" id="KW-0805">Transcription regulation</keyword>
<dbReference type="PANTHER" id="PTHR24567">
    <property type="entry name" value="CRP FAMILY TRANSCRIPTIONAL REGULATORY PROTEIN"/>
    <property type="match status" value="1"/>
</dbReference>
<dbReference type="InterPro" id="IPR050397">
    <property type="entry name" value="Env_Response_Regulators"/>
</dbReference>
<dbReference type="SUPFAM" id="SSF51206">
    <property type="entry name" value="cAMP-binding domain-like"/>
    <property type="match status" value="1"/>
</dbReference>
<dbReference type="Pfam" id="PF00027">
    <property type="entry name" value="cNMP_binding"/>
    <property type="match status" value="1"/>
</dbReference>
<dbReference type="SMART" id="SM00100">
    <property type="entry name" value="cNMP"/>
    <property type="match status" value="1"/>
</dbReference>
<dbReference type="EMBL" id="OKQU01000002">
    <property type="protein sequence ID" value="SPE09257.1"/>
    <property type="molecule type" value="Genomic_DNA"/>
</dbReference>
<dbReference type="InterPro" id="IPR018490">
    <property type="entry name" value="cNMP-bd_dom_sf"/>
</dbReference>
<dbReference type="GO" id="GO:0005829">
    <property type="term" value="C:cytosol"/>
    <property type="evidence" value="ECO:0007669"/>
    <property type="project" value="TreeGrafter"/>
</dbReference>
<dbReference type="GO" id="GO:0003677">
    <property type="term" value="F:DNA binding"/>
    <property type="evidence" value="ECO:0007669"/>
    <property type="project" value="UniProtKB-KW"/>
</dbReference>
<feature type="domain" description="HTH crp-type" evidence="5">
    <location>
        <begin position="151"/>
        <end position="219"/>
    </location>
</feature>
<keyword evidence="2" id="KW-0238">DNA-binding</keyword>
<dbReference type="PANTHER" id="PTHR24567:SF26">
    <property type="entry name" value="REGULATORY PROTEIN YEIL"/>
    <property type="match status" value="1"/>
</dbReference>
<dbReference type="SMART" id="SM00419">
    <property type="entry name" value="HTH_CRP"/>
    <property type="match status" value="1"/>
</dbReference>
<evidence type="ECO:0000313" key="6">
    <source>
        <dbReference type="EMBL" id="SPD93601.1"/>
    </source>
</evidence>
<evidence type="ECO:0000256" key="3">
    <source>
        <dbReference type="ARBA" id="ARBA00023163"/>
    </source>
</evidence>
<accession>A0A2N9KEK0</accession>
<dbReference type="InterPro" id="IPR036390">
    <property type="entry name" value="WH_DNA-bd_sf"/>
</dbReference>
<reference evidence="7 8" key="1">
    <citation type="submission" date="2018-02" db="EMBL/GenBank/DDBJ databases">
        <authorList>
            <person name="Cohen D.B."/>
            <person name="Kent A.D."/>
        </authorList>
    </citation>
    <scope>NUCLEOTIDE SEQUENCE [LARGE SCALE GENOMIC DNA]</scope>
    <source>
        <strain evidence="7 8">CECT 9216</strain>
    </source>
</reference>
<dbReference type="AlphaFoldDB" id="A0A2N9KEK0"/>
<evidence type="ECO:0000256" key="1">
    <source>
        <dbReference type="ARBA" id="ARBA00023015"/>
    </source>
</evidence>
<dbReference type="Gene3D" id="1.10.10.10">
    <property type="entry name" value="Winged helix-like DNA-binding domain superfamily/Winged helix DNA-binding domain"/>
    <property type="match status" value="1"/>
</dbReference>
<dbReference type="InterPro" id="IPR012318">
    <property type="entry name" value="HTH_CRP"/>
</dbReference>
<dbReference type="InterPro" id="IPR036388">
    <property type="entry name" value="WH-like_DNA-bd_sf"/>
</dbReference>
<dbReference type="GO" id="GO:0003700">
    <property type="term" value="F:DNA-binding transcription factor activity"/>
    <property type="evidence" value="ECO:0007669"/>
    <property type="project" value="TreeGrafter"/>
</dbReference>
<evidence type="ECO:0000313" key="9">
    <source>
        <dbReference type="Proteomes" id="UP000239237"/>
    </source>
</evidence>
<protein>
    <submittedName>
        <fullName evidence="7">Transcriptional activatory protein AadR</fullName>
    </submittedName>
</protein>
<dbReference type="Proteomes" id="UP000237923">
    <property type="component" value="Unassembled WGS sequence"/>
</dbReference>
<dbReference type="CDD" id="cd00038">
    <property type="entry name" value="CAP_ED"/>
    <property type="match status" value="1"/>
</dbReference>
<feature type="domain" description="Cyclic nucleotide-binding" evidence="4">
    <location>
        <begin position="17"/>
        <end position="119"/>
    </location>
</feature>
<gene>
    <name evidence="7" type="primary">aadR</name>
    <name evidence="6" type="ORF">LES8486_01257</name>
    <name evidence="7" type="ORF">LES9216_01404</name>
</gene>
<evidence type="ECO:0000259" key="4">
    <source>
        <dbReference type="PROSITE" id="PS50042"/>
    </source>
</evidence>
<evidence type="ECO:0000259" key="5">
    <source>
        <dbReference type="PROSITE" id="PS51063"/>
    </source>
</evidence>
<evidence type="ECO:0000256" key="2">
    <source>
        <dbReference type="ARBA" id="ARBA00023125"/>
    </source>
</evidence>
<dbReference type="PROSITE" id="PS50042">
    <property type="entry name" value="CNMP_BINDING_3"/>
    <property type="match status" value="1"/>
</dbReference>
<evidence type="ECO:0000313" key="8">
    <source>
        <dbReference type="Proteomes" id="UP000237923"/>
    </source>
</evidence>
<reference evidence="6 9" key="2">
    <citation type="submission" date="2018-02" db="EMBL/GenBank/DDBJ databases">
        <authorList>
            <person name="Rodrigo-Torres L."/>
            <person name="Arahal R. D."/>
            <person name="Lucena T."/>
        </authorList>
    </citation>
    <scope>NUCLEOTIDE SEQUENCE [LARGE SCALE GENOMIC DNA]</scope>
    <source>
        <strain evidence="6 9">CECT 8486</strain>
    </source>
</reference>
<keyword evidence="9" id="KW-1185">Reference proteome</keyword>
<dbReference type="EMBL" id="OKQR01000002">
    <property type="protein sequence ID" value="SPD93601.1"/>
    <property type="molecule type" value="Genomic_DNA"/>
</dbReference>
<dbReference type="Proteomes" id="UP000239237">
    <property type="component" value="Unassembled WGS sequence"/>
</dbReference>
<dbReference type="Gene3D" id="2.60.120.10">
    <property type="entry name" value="Jelly Rolls"/>
    <property type="match status" value="1"/>
</dbReference>
<keyword evidence="3" id="KW-0804">Transcription</keyword>
<dbReference type="PROSITE" id="PS51063">
    <property type="entry name" value="HTH_CRP_2"/>
    <property type="match status" value="1"/>
</dbReference>
<dbReference type="SUPFAM" id="SSF46785">
    <property type="entry name" value="Winged helix' DNA-binding domain"/>
    <property type="match status" value="1"/>
</dbReference>
<dbReference type="Pfam" id="PF13545">
    <property type="entry name" value="HTH_Crp_2"/>
    <property type="match status" value="1"/>
</dbReference>
<organism evidence="7 8">
    <name type="scientific">Leuconostoc suionicum</name>
    <dbReference type="NCBI Taxonomy" id="1511761"/>
    <lineage>
        <taxon>Bacteria</taxon>
        <taxon>Bacillati</taxon>
        <taxon>Bacillota</taxon>
        <taxon>Bacilli</taxon>
        <taxon>Lactobacillales</taxon>
        <taxon>Lactobacillaceae</taxon>
        <taxon>Leuconostoc</taxon>
    </lineage>
</organism>
<name>A0A2N9KEK0_9LACO</name>
<sequence>MRKLTHPNHNCISETVLFSQLPQDELNMISKQINYIEYAPGETIFDVEDDSDRLLLVHQGKLKISQTSSNGKEQTLYFLNEGDIDGEESLIIGSRHAVTCVAVIKSRICEIRRGDFLTLTKRQPTIGLSLAISIAEKMQKLQTQQANLLTGSVEDRLLKFLKDTAEETDSLSFELPMSKKELAAYLGTIPATLSRNFTKLEEKRIISNSSKGKIVLNITKIDNP</sequence>
<evidence type="ECO:0000313" key="7">
    <source>
        <dbReference type="EMBL" id="SPE09257.1"/>
    </source>
</evidence>
<proteinExistence type="predicted"/>